<dbReference type="RefSeq" id="WP_269283342.1">
    <property type="nucleotide sequence ID" value="NZ_CP098251.1"/>
</dbReference>
<dbReference type="PROSITE" id="PS51257">
    <property type="entry name" value="PROKAR_LIPOPROTEIN"/>
    <property type="match status" value="1"/>
</dbReference>
<evidence type="ECO:0000256" key="4">
    <source>
        <dbReference type="ARBA" id="ARBA00022729"/>
    </source>
</evidence>
<evidence type="ECO:0000256" key="1">
    <source>
        <dbReference type="ARBA" id="ARBA00009175"/>
    </source>
</evidence>
<evidence type="ECO:0000256" key="2">
    <source>
        <dbReference type="ARBA" id="ARBA00022505"/>
    </source>
</evidence>
<dbReference type="GO" id="GO:0015689">
    <property type="term" value="P:molybdate ion transport"/>
    <property type="evidence" value="ECO:0007669"/>
    <property type="project" value="InterPro"/>
</dbReference>
<dbReference type="Gene3D" id="3.40.190.10">
    <property type="entry name" value="Periplasmic binding protein-like II"/>
    <property type="match status" value="2"/>
</dbReference>
<organism evidence="6">
    <name type="scientific">Oxalobacter aliiformigenes</name>
    <dbReference type="NCBI Taxonomy" id="2946593"/>
    <lineage>
        <taxon>Bacteria</taxon>
        <taxon>Pseudomonadati</taxon>
        <taxon>Pseudomonadota</taxon>
        <taxon>Betaproteobacteria</taxon>
        <taxon>Burkholderiales</taxon>
        <taxon>Oxalobacteraceae</taxon>
        <taxon>Oxalobacter</taxon>
    </lineage>
</organism>
<dbReference type="CDD" id="cd13539">
    <property type="entry name" value="PBP2_AvModA"/>
    <property type="match status" value="1"/>
</dbReference>
<dbReference type="FunFam" id="3.40.190.10:FF:000035">
    <property type="entry name" value="Molybdate ABC transporter substrate-binding protein"/>
    <property type="match status" value="1"/>
</dbReference>
<dbReference type="SUPFAM" id="SSF53850">
    <property type="entry name" value="Periplasmic binding protein-like II"/>
    <property type="match status" value="1"/>
</dbReference>
<dbReference type="NCBIfam" id="TIGR01256">
    <property type="entry name" value="modA"/>
    <property type="match status" value="1"/>
</dbReference>
<dbReference type="GO" id="GO:0030973">
    <property type="term" value="F:molybdate ion binding"/>
    <property type="evidence" value="ECO:0007669"/>
    <property type="project" value="InterPro"/>
</dbReference>
<comment type="subunit">
    <text evidence="5">The complex is composed of two ATP-binding proteins (ModC), two transmembrane proteins (ModB) and a solute-binding protein (ModA).</text>
</comment>
<dbReference type="PANTHER" id="PTHR30632">
    <property type="entry name" value="MOLYBDATE-BINDING PERIPLASMIC PROTEIN"/>
    <property type="match status" value="1"/>
</dbReference>
<dbReference type="GO" id="GO:0046872">
    <property type="term" value="F:metal ion binding"/>
    <property type="evidence" value="ECO:0007669"/>
    <property type="project" value="UniProtKB-KW"/>
</dbReference>
<evidence type="ECO:0000313" key="6">
    <source>
        <dbReference type="EMBL" id="WAV91143.1"/>
    </source>
</evidence>
<dbReference type="PANTHER" id="PTHR30632:SF14">
    <property type="entry name" value="TUNGSTATE_MOLYBDATE_CHROMATE-BINDING PROTEIN MODA"/>
    <property type="match status" value="1"/>
</dbReference>
<dbReference type="EMBL" id="CP098251">
    <property type="protein sequence ID" value="WAV91143.1"/>
    <property type="molecule type" value="Genomic_DNA"/>
</dbReference>
<sequence>MFNKIRLSKLLFGLVMLGACALAAAETVHVAVAANFVEPLKNISEQFEKSTGHKVLITSGSTGKIYAQIKNGAPYDLFLAADAKTPAKLEQENAIVPKSRFTYAIGKLALWSAKPDYVDNRGDILKKQPFSHIAIASPKLAPYGLAAMQTLEKMGLDKTLQPKIVQGENIGQTHQFIASGNAELGFVALSQIYKDGKVKNGSAWIVDTRDYEPIRQDAVMLPKAKDNAAASALMKYLKSDPAHKVLQSYGYAY</sequence>
<dbReference type="AlphaFoldDB" id="A0A9E9LBN2"/>
<keyword evidence="4" id="KW-0732">Signal</keyword>
<accession>A0A9E9LBN2</accession>
<reference evidence="6" key="1">
    <citation type="journal article" date="2022" name="Front. Microbiol.">
        <title>New perspectives on an old grouping: The genomic and phenotypic variability of Oxalobacter formigenes and the implications for calcium oxalate stone prevention.</title>
        <authorList>
            <person name="Chmiel J.A."/>
            <person name="Carr C."/>
            <person name="Stuivenberg G.A."/>
            <person name="Venema R."/>
            <person name="Chanyi R.M."/>
            <person name="Al K.F."/>
            <person name="Giguere D."/>
            <person name="Say H."/>
            <person name="Akouris P.P."/>
            <person name="Dominguez Romero S.A."/>
            <person name="Kwong A."/>
            <person name="Tai V."/>
            <person name="Koval S.F."/>
            <person name="Razvi H."/>
            <person name="Bjazevic J."/>
            <person name="Burton J.P."/>
        </authorList>
    </citation>
    <scope>NUCLEOTIDE SEQUENCE</scope>
    <source>
        <strain evidence="6">OxK</strain>
    </source>
</reference>
<keyword evidence="2" id="KW-0500">Molybdenum</keyword>
<proteinExistence type="inferred from homology"/>
<dbReference type="InterPro" id="IPR005950">
    <property type="entry name" value="ModA"/>
</dbReference>
<protein>
    <submittedName>
        <fullName evidence="6">Molybdate ABC transporter substrate-binding protein</fullName>
    </submittedName>
</protein>
<dbReference type="Proteomes" id="UP001164819">
    <property type="component" value="Chromosome"/>
</dbReference>
<dbReference type="GO" id="GO:1901359">
    <property type="term" value="F:tungstate binding"/>
    <property type="evidence" value="ECO:0007669"/>
    <property type="project" value="UniProtKB-ARBA"/>
</dbReference>
<evidence type="ECO:0000256" key="3">
    <source>
        <dbReference type="ARBA" id="ARBA00022723"/>
    </source>
</evidence>
<dbReference type="InterPro" id="IPR050682">
    <property type="entry name" value="ModA/WtpA"/>
</dbReference>
<name>A0A9E9LBN2_9BURK</name>
<dbReference type="Pfam" id="PF13531">
    <property type="entry name" value="SBP_bac_11"/>
    <property type="match status" value="1"/>
</dbReference>
<evidence type="ECO:0000256" key="5">
    <source>
        <dbReference type="ARBA" id="ARBA00062515"/>
    </source>
</evidence>
<comment type="similarity">
    <text evidence="1">Belongs to the bacterial solute-binding protein ModA family.</text>
</comment>
<dbReference type="PIRSF" id="PIRSF004846">
    <property type="entry name" value="ModA"/>
    <property type="match status" value="1"/>
</dbReference>
<gene>
    <name evidence="6" type="primary">modA</name>
    <name evidence="6" type="ORF">NB646_10150</name>
</gene>
<keyword evidence="3" id="KW-0479">Metal-binding</keyword>
<dbReference type="InterPro" id="IPR044084">
    <property type="entry name" value="AvModA-like_subst-bd"/>
</dbReference>